<feature type="transmembrane region" description="Helical" evidence="6">
    <location>
        <begin position="96"/>
        <end position="120"/>
    </location>
</feature>
<gene>
    <name evidence="7" type="ORF">PAF17_19310</name>
</gene>
<evidence type="ECO:0000313" key="7">
    <source>
        <dbReference type="EMBL" id="MDB6179616.1"/>
    </source>
</evidence>
<feature type="transmembrane region" description="Helical" evidence="6">
    <location>
        <begin position="209"/>
        <end position="227"/>
    </location>
</feature>
<evidence type="ECO:0000313" key="8">
    <source>
        <dbReference type="Proteomes" id="UP001165641"/>
    </source>
</evidence>
<feature type="transmembrane region" description="Helical" evidence="6">
    <location>
        <begin position="266"/>
        <end position="285"/>
    </location>
</feature>
<dbReference type="PANTHER" id="PTHR32196:SF72">
    <property type="entry name" value="RIBOSE IMPORT PERMEASE PROTEIN RBSC"/>
    <property type="match status" value="1"/>
</dbReference>
<organism evidence="7 8">
    <name type="scientific">Paracoccus onchidii</name>
    <dbReference type="NCBI Taxonomy" id="3017813"/>
    <lineage>
        <taxon>Bacteria</taxon>
        <taxon>Pseudomonadati</taxon>
        <taxon>Pseudomonadota</taxon>
        <taxon>Alphaproteobacteria</taxon>
        <taxon>Rhodobacterales</taxon>
        <taxon>Paracoccaceae</taxon>
        <taxon>Paracoccus</taxon>
    </lineage>
</organism>
<name>A0ABT4ZJU8_9RHOB</name>
<sequence length="313" mass="31813">MLNIVLRTLRTNPAVPLVAALVVVFSLLSPFFMTGGNIEAMMGANAVVLIAAVGMTFVFLAGGIDLSISTVISASAVISGLVMAGTDNIAVGIATALAVGAAFGAVNGLLIGMCGLTPFITTMGTQLVARGIAFVMSQGVAVKGTPYALMDFGFAAFLGIPATTIVGLAVVVLASLTLCGTSWGRELMLVGSNRNAARYTGINVRKMEFSVYLVSGLLGGLAGFISIANLGNAIPGVGDTLLLMIIGAVVLGGTSMNGGEGSISRTLIGVGLLAVLINGLNLLGIPFYDQLIVQGVLIFVGTWMAARLSRRRA</sequence>
<keyword evidence="8" id="KW-1185">Reference proteome</keyword>
<evidence type="ECO:0000256" key="6">
    <source>
        <dbReference type="SAM" id="Phobius"/>
    </source>
</evidence>
<dbReference type="InterPro" id="IPR001851">
    <property type="entry name" value="ABC_transp_permease"/>
</dbReference>
<comment type="caution">
    <text evidence="7">The sequence shown here is derived from an EMBL/GenBank/DDBJ whole genome shotgun (WGS) entry which is preliminary data.</text>
</comment>
<evidence type="ECO:0000256" key="2">
    <source>
        <dbReference type="ARBA" id="ARBA00022475"/>
    </source>
</evidence>
<comment type="subcellular location">
    <subcellularLocation>
        <location evidence="1">Cell membrane</location>
        <topology evidence="1">Multi-pass membrane protein</topology>
    </subcellularLocation>
</comment>
<dbReference type="CDD" id="cd06579">
    <property type="entry name" value="TM_PBP1_transp_AraH_like"/>
    <property type="match status" value="1"/>
</dbReference>
<evidence type="ECO:0000256" key="4">
    <source>
        <dbReference type="ARBA" id="ARBA00022989"/>
    </source>
</evidence>
<accession>A0ABT4ZJU8</accession>
<proteinExistence type="predicted"/>
<feature type="transmembrane region" description="Helical" evidence="6">
    <location>
        <begin position="152"/>
        <end position="179"/>
    </location>
</feature>
<feature type="transmembrane region" description="Helical" evidence="6">
    <location>
        <begin position="40"/>
        <end position="60"/>
    </location>
</feature>
<feature type="transmembrane region" description="Helical" evidence="6">
    <location>
        <begin position="291"/>
        <end position="308"/>
    </location>
</feature>
<reference evidence="7" key="1">
    <citation type="submission" date="2022-12" db="EMBL/GenBank/DDBJ databases">
        <title>Paracoccus onchidii sp. nov., isolated from a marine invertebrate from the South China Sea.</title>
        <authorList>
            <person name="Xu S."/>
            <person name="Liu Z."/>
            <person name="Xu Y."/>
        </authorList>
    </citation>
    <scope>NUCLEOTIDE SEQUENCE</scope>
    <source>
        <strain evidence="7">Z330</strain>
    </source>
</reference>
<evidence type="ECO:0000256" key="3">
    <source>
        <dbReference type="ARBA" id="ARBA00022692"/>
    </source>
</evidence>
<evidence type="ECO:0000256" key="5">
    <source>
        <dbReference type="ARBA" id="ARBA00023136"/>
    </source>
</evidence>
<protein>
    <submittedName>
        <fullName evidence="7">ABC transporter permease</fullName>
    </submittedName>
</protein>
<dbReference type="Proteomes" id="UP001165641">
    <property type="component" value="Unassembled WGS sequence"/>
</dbReference>
<feature type="transmembrane region" description="Helical" evidence="6">
    <location>
        <begin position="14"/>
        <end position="33"/>
    </location>
</feature>
<dbReference type="PANTHER" id="PTHR32196">
    <property type="entry name" value="ABC TRANSPORTER PERMEASE PROTEIN YPHD-RELATED-RELATED"/>
    <property type="match status" value="1"/>
</dbReference>
<dbReference type="EMBL" id="JAQBIE010000045">
    <property type="protein sequence ID" value="MDB6179616.1"/>
    <property type="molecule type" value="Genomic_DNA"/>
</dbReference>
<feature type="transmembrane region" description="Helical" evidence="6">
    <location>
        <begin position="233"/>
        <end position="254"/>
    </location>
</feature>
<keyword evidence="5 6" id="KW-0472">Membrane</keyword>
<keyword evidence="4 6" id="KW-1133">Transmembrane helix</keyword>
<evidence type="ECO:0000256" key="1">
    <source>
        <dbReference type="ARBA" id="ARBA00004651"/>
    </source>
</evidence>
<feature type="transmembrane region" description="Helical" evidence="6">
    <location>
        <begin position="66"/>
        <end position="84"/>
    </location>
</feature>
<dbReference type="RefSeq" id="WP_271890709.1">
    <property type="nucleotide sequence ID" value="NZ_JAQBIE010000045.1"/>
</dbReference>
<keyword evidence="3 6" id="KW-0812">Transmembrane</keyword>
<keyword evidence="2" id="KW-1003">Cell membrane</keyword>
<dbReference type="Pfam" id="PF02653">
    <property type="entry name" value="BPD_transp_2"/>
    <property type="match status" value="1"/>
</dbReference>